<sequence>MVCIIGPHLIHTLNFLEPFLGAGAKRSRGAITSPPHRPPHTPAPRGPNTVQPRRTPGQPPPPPPPLLPVGQREDSCEIVSSLKILDCSSTQVVALRWPEMDFCNCKITVAWVMKNCSRAPQVLCADTVLSPPSVWGVSRAPARSVSRQPAEPRRATLHEAHRTWYCRDAALFGIHVRIFELYPESAVWDVRVSWKFKT</sequence>
<reference evidence="2 3" key="1">
    <citation type="submission" date="2019-05" db="EMBL/GenBank/DDBJ databases">
        <title>Another draft genome of Portunus trituberculatus and its Hox gene families provides insights of decapod evolution.</title>
        <authorList>
            <person name="Jeong J.-H."/>
            <person name="Song I."/>
            <person name="Kim S."/>
            <person name="Choi T."/>
            <person name="Kim D."/>
            <person name="Ryu S."/>
            <person name="Kim W."/>
        </authorList>
    </citation>
    <scope>NUCLEOTIDE SEQUENCE [LARGE SCALE GENOMIC DNA]</scope>
    <source>
        <tissue evidence="2">Muscle</tissue>
    </source>
</reference>
<dbReference type="EMBL" id="VSRR010000218">
    <property type="protein sequence ID" value="MPC12474.1"/>
    <property type="molecule type" value="Genomic_DNA"/>
</dbReference>
<comment type="caution">
    <text evidence="2">The sequence shown here is derived from an EMBL/GenBank/DDBJ whole genome shotgun (WGS) entry which is preliminary data.</text>
</comment>
<keyword evidence="3" id="KW-1185">Reference proteome</keyword>
<evidence type="ECO:0000313" key="2">
    <source>
        <dbReference type="EMBL" id="MPC12474.1"/>
    </source>
</evidence>
<protein>
    <submittedName>
        <fullName evidence="2">Uncharacterized protein</fullName>
    </submittedName>
</protein>
<accession>A0A5B7CUU2</accession>
<evidence type="ECO:0000256" key="1">
    <source>
        <dbReference type="SAM" id="MobiDB-lite"/>
    </source>
</evidence>
<evidence type="ECO:0000313" key="3">
    <source>
        <dbReference type="Proteomes" id="UP000324222"/>
    </source>
</evidence>
<organism evidence="2 3">
    <name type="scientific">Portunus trituberculatus</name>
    <name type="common">Swimming crab</name>
    <name type="synonym">Neptunus trituberculatus</name>
    <dbReference type="NCBI Taxonomy" id="210409"/>
    <lineage>
        <taxon>Eukaryota</taxon>
        <taxon>Metazoa</taxon>
        <taxon>Ecdysozoa</taxon>
        <taxon>Arthropoda</taxon>
        <taxon>Crustacea</taxon>
        <taxon>Multicrustacea</taxon>
        <taxon>Malacostraca</taxon>
        <taxon>Eumalacostraca</taxon>
        <taxon>Eucarida</taxon>
        <taxon>Decapoda</taxon>
        <taxon>Pleocyemata</taxon>
        <taxon>Brachyura</taxon>
        <taxon>Eubrachyura</taxon>
        <taxon>Portunoidea</taxon>
        <taxon>Portunidae</taxon>
        <taxon>Portuninae</taxon>
        <taxon>Portunus</taxon>
    </lineage>
</organism>
<feature type="compositionally biased region" description="Low complexity" evidence="1">
    <location>
        <begin position="46"/>
        <end position="56"/>
    </location>
</feature>
<gene>
    <name evidence="2" type="ORF">E2C01_005173</name>
</gene>
<name>A0A5B7CUU2_PORTR</name>
<feature type="compositionally biased region" description="Pro residues" evidence="1">
    <location>
        <begin position="57"/>
        <end position="67"/>
    </location>
</feature>
<dbReference type="AlphaFoldDB" id="A0A5B7CUU2"/>
<proteinExistence type="predicted"/>
<feature type="region of interest" description="Disordered" evidence="1">
    <location>
        <begin position="26"/>
        <end position="70"/>
    </location>
</feature>
<dbReference type="Proteomes" id="UP000324222">
    <property type="component" value="Unassembled WGS sequence"/>
</dbReference>